<reference evidence="2" key="2">
    <citation type="submission" date="2021-09" db="EMBL/GenBank/DDBJ databases">
        <authorList>
            <person name="Jia N."/>
            <person name="Wang J."/>
            <person name="Shi W."/>
            <person name="Du L."/>
            <person name="Sun Y."/>
            <person name="Zhan W."/>
            <person name="Jiang J."/>
            <person name="Wang Q."/>
            <person name="Zhang B."/>
            <person name="Ji P."/>
            <person name="Sakyi L.B."/>
            <person name="Cui X."/>
            <person name="Yuan T."/>
            <person name="Jiang B."/>
            <person name="Yang W."/>
            <person name="Lam T.T.-Y."/>
            <person name="Chang Q."/>
            <person name="Ding S."/>
            <person name="Wang X."/>
            <person name="Zhu J."/>
            <person name="Ruan X."/>
            <person name="Zhao L."/>
            <person name="Wei J."/>
            <person name="Que T."/>
            <person name="Du C."/>
            <person name="Cheng J."/>
            <person name="Dai P."/>
            <person name="Han X."/>
            <person name="Huang E."/>
            <person name="Gao Y."/>
            <person name="Liu J."/>
            <person name="Shao H."/>
            <person name="Ye R."/>
            <person name="Li L."/>
            <person name="Wei W."/>
            <person name="Wang X."/>
            <person name="Wang C."/>
            <person name="Huo Q."/>
            <person name="Li W."/>
            <person name="Guo W."/>
            <person name="Chen H."/>
            <person name="Chen S."/>
            <person name="Zhou L."/>
            <person name="Zhou L."/>
            <person name="Ni X."/>
            <person name="Tian J."/>
            <person name="Zhou Y."/>
            <person name="Sheng Y."/>
            <person name="Liu T."/>
            <person name="Pan Y."/>
            <person name="Xia L."/>
            <person name="Li J."/>
            <person name="Zhao F."/>
            <person name="Cao W."/>
        </authorList>
    </citation>
    <scope>NUCLEOTIDE SEQUENCE</scope>
    <source>
        <strain evidence="2">Rmic-2018</strain>
        <tissue evidence="2">Larvae</tissue>
    </source>
</reference>
<organism evidence="2 3">
    <name type="scientific">Rhipicephalus microplus</name>
    <name type="common">Cattle tick</name>
    <name type="synonym">Boophilus microplus</name>
    <dbReference type="NCBI Taxonomy" id="6941"/>
    <lineage>
        <taxon>Eukaryota</taxon>
        <taxon>Metazoa</taxon>
        <taxon>Ecdysozoa</taxon>
        <taxon>Arthropoda</taxon>
        <taxon>Chelicerata</taxon>
        <taxon>Arachnida</taxon>
        <taxon>Acari</taxon>
        <taxon>Parasitiformes</taxon>
        <taxon>Ixodida</taxon>
        <taxon>Ixodoidea</taxon>
        <taxon>Ixodidae</taxon>
        <taxon>Rhipicephalinae</taxon>
        <taxon>Rhipicephalus</taxon>
        <taxon>Boophilus</taxon>
    </lineage>
</organism>
<protein>
    <submittedName>
        <fullName evidence="2">Uncharacterized protein</fullName>
    </submittedName>
</protein>
<evidence type="ECO:0000313" key="2">
    <source>
        <dbReference type="EMBL" id="KAH8037562.1"/>
    </source>
</evidence>
<dbReference type="PANTHER" id="PTHR35385:SF2">
    <property type="entry name" value="PROTEIN B, PUTATIVE-RELATED"/>
    <property type="match status" value="1"/>
</dbReference>
<comment type="caution">
    <text evidence="2">The sequence shown here is derived from an EMBL/GenBank/DDBJ whole genome shotgun (WGS) entry which is preliminary data.</text>
</comment>
<dbReference type="AlphaFoldDB" id="A0A9J6ETG7"/>
<dbReference type="PANTHER" id="PTHR35385">
    <property type="entry name" value="PROTEIN B, PUTATIVE-RELATED-RELATED"/>
    <property type="match status" value="1"/>
</dbReference>
<sequence>MRLKIVLRRAPAILHNFPGTHISVTRGGSSDCWAVVVVTPTKRRAHNLELIVFVDSTASCDTTKCTVTVVLTATKASAVLLAVLIHKEQSTDGYWDAFRLLKEAHALCFGDQPVMYADIAEKLEAASAELKALQHEAFVSRVLTFLRRQEEWVPLYRLDMLTRGHNTNNFAEATIRVLKDIILNRVEAFNAAHRISRTSHANAVYPERAHTNTFQQSFFIRTYRDWNDLPAEVATIMDQSRLTNKKYGGLFPNDSTLSNDELCQLGQLALGEMCLPRTFFKPFQEEEPSSSARTTEGTSAQQKEPDELQPMQGTSTQEATHVAPVPSVPDAAQLAQVGQAP</sequence>
<gene>
    <name evidence="2" type="ORF">HPB51_013448</name>
</gene>
<proteinExistence type="predicted"/>
<feature type="region of interest" description="Disordered" evidence="1">
    <location>
        <begin position="284"/>
        <end position="341"/>
    </location>
</feature>
<dbReference type="Proteomes" id="UP000821866">
    <property type="component" value="Chromosome 10"/>
</dbReference>
<dbReference type="VEuPathDB" id="VectorBase:LOC119184010"/>
<evidence type="ECO:0000256" key="1">
    <source>
        <dbReference type="SAM" id="MobiDB-lite"/>
    </source>
</evidence>
<keyword evidence="3" id="KW-1185">Reference proteome</keyword>
<dbReference type="EMBL" id="JABSTU010000002">
    <property type="protein sequence ID" value="KAH8037562.1"/>
    <property type="molecule type" value="Genomic_DNA"/>
</dbReference>
<reference evidence="2" key="1">
    <citation type="journal article" date="2020" name="Cell">
        <title>Large-Scale Comparative Analyses of Tick Genomes Elucidate Their Genetic Diversity and Vector Capacities.</title>
        <authorList>
            <consortium name="Tick Genome and Microbiome Consortium (TIGMIC)"/>
            <person name="Jia N."/>
            <person name="Wang J."/>
            <person name="Shi W."/>
            <person name="Du L."/>
            <person name="Sun Y."/>
            <person name="Zhan W."/>
            <person name="Jiang J.F."/>
            <person name="Wang Q."/>
            <person name="Zhang B."/>
            <person name="Ji P."/>
            <person name="Bell-Sakyi L."/>
            <person name="Cui X.M."/>
            <person name="Yuan T.T."/>
            <person name="Jiang B.G."/>
            <person name="Yang W.F."/>
            <person name="Lam T.T."/>
            <person name="Chang Q.C."/>
            <person name="Ding S.J."/>
            <person name="Wang X.J."/>
            <person name="Zhu J.G."/>
            <person name="Ruan X.D."/>
            <person name="Zhao L."/>
            <person name="Wei J.T."/>
            <person name="Ye R.Z."/>
            <person name="Que T.C."/>
            <person name="Du C.H."/>
            <person name="Zhou Y.H."/>
            <person name="Cheng J.X."/>
            <person name="Dai P.F."/>
            <person name="Guo W.B."/>
            <person name="Han X.H."/>
            <person name="Huang E.J."/>
            <person name="Li L.F."/>
            <person name="Wei W."/>
            <person name="Gao Y.C."/>
            <person name="Liu J.Z."/>
            <person name="Shao H.Z."/>
            <person name="Wang X."/>
            <person name="Wang C.C."/>
            <person name="Yang T.C."/>
            <person name="Huo Q.B."/>
            <person name="Li W."/>
            <person name="Chen H.Y."/>
            <person name="Chen S.E."/>
            <person name="Zhou L.G."/>
            <person name="Ni X.B."/>
            <person name="Tian J.H."/>
            <person name="Sheng Y."/>
            <person name="Liu T."/>
            <person name="Pan Y.S."/>
            <person name="Xia L.Y."/>
            <person name="Li J."/>
            <person name="Zhao F."/>
            <person name="Cao W.C."/>
        </authorList>
    </citation>
    <scope>NUCLEOTIDE SEQUENCE</scope>
    <source>
        <strain evidence="2">Rmic-2018</strain>
    </source>
</reference>
<feature type="compositionally biased region" description="Polar residues" evidence="1">
    <location>
        <begin position="289"/>
        <end position="302"/>
    </location>
</feature>
<name>A0A9J6ETG7_RHIMP</name>
<evidence type="ECO:0000313" key="3">
    <source>
        <dbReference type="Proteomes" id="UP000821866"/>
    </source>
</evidence>
<accession>A0A9J6ETG7</accession>